<dbReference type="EMBL" id="JANPWB010000014">
    <property type="protein sequence ID" value="KAJ1096543.1"/>
    <property type="molecule type" value="Genomic_DNA"/>
</dbReference>
<name>A0AAV7M3U5_PLEWA</name>
<feature type="region of interest" description="Disordered" evidence="1">
    <location>
        <begin position="1"/>
        <end position="34"/>
    </location>
</feature>
<organism evidence="2 3">
    <name type="scientific">Pleurodeles waltl</name>
    <name type="common">Iberian ribbed newt</name>
    <dbReference type="NCBI Taxonomy" id="8319"/>
    <lineage>
        <taxon>Eukaryota</taxon>
        <taxon>Metazoa</taxon>
        <taxon>Chordata</taxon>
        <taxon>Craniata</taxon>
        <taxon>Vertebrata</taxon>
        <taxon>Euteleostomi</taxon>
        <taxon>Amphibia</taxon>
        <taxon>Batrachia</taxon>
        <taxon>Caudata</taxon>
        <taxon>Salamandroidea</taxon>
        <taxon>Salamandridae</taxon>
        <taxon>Pleurodelinae</taxon>
        <taxon>Pleurodeles</taxon>
    </lineage>
</organism>
<evidence type="ECO:0000313" key="3">
    <source>
        <dbReference type="Proteomes" id="UP001066276"/>
    </source>
</evidence>
<sequence>MFRGESSGTREAAGAGKVHPDRAGKEGVPGAWGGAESTLDEQLCADGLAREVGLPRLRHEGTDWGPCPRRRGAGHFCADRSQYLRGIRTEQALSTRVQAGDRVHVGSEYLCAGEAKYRRRTGRAVVLAGQARSTFVPPESGAHVEVRSHPCADLKKFLRKKRLVALCRQRRASTQDRRCAPVRTQPESMPHAGQASRPGSARRTAAERLWQEGPRSRGIPGTSHSRPRQHALFTAGVSGGGRGLSCGERGSVTHAGTCPFKAPVIIINMRVTILPVTPASISRRHLCAWCVPGTEFQLCTGATSGISTNPNVNNVINNWGDLPIMRQAITLIFSLYEFVKITSHSSNVFYLF</sequence>
<evidence type="ECO:0000313" key="2">
    <source>
        <dbReference type="EMBL" id="KAJ1096543.1"/>
    </source>
</evidence>
<protein>
    <submittedName>
        <fullName evidence="2">Uncharacterized protein</fullName>
    </submittedName>
</protein>
<dbReference type="Proteomes" id="UP001066276">
    <property type="component" value="Chromosome 10"/>
</dbReference>
<gene>
    <name evidence="2" type="ORF">NDU88_001679</name>
</gene>
<evidence type="ECO:0000256" key="1">
    <source>
        <dbReference type="SAM" id="MobiDB-lite"/>
    </source>
</evidence>
<reference evidence="2" key="1">
    <citation type="journal article" date="2022" name="bioRxiv">
        <title>Sequencing and chromosome-scale assembly of the giantPleurodeles waltlgenome.</title>
        <authorList>
            <person name="Brown T."/>
            <person name="Elewa A."/>
            <person name="Iarovenko S."/>
            <person name="Subramanian E."/>
            <person name="Araus A.J."/>
            <person name="Petzold A."/>
            <person name="Susuki M."/>
            <person name="Suzuki K.-i.T."/>
            <person name="Hayashi T."/>
            <person name="Toyoda A."/>
            <person name="Oliveira C."/>
            <person name="Osipova E."/>
            <person name="Leigh N.D."/>
            <person name="Simon A."/>
            <person name="Yun M.H."/>
        </authorList>
    </citation>
    <scope>NUCLEOTIDE SEQUENCE</scope>
    <source>
        <strain evidence="2">20211129_DDA</strain>
        <tissue evidence="2">Liver</tissue>
    </source>
</reference>
<proteinExistence type="predicted"/>
<feature type="region of interest" description="Disordered" evidence="1">
    <location>
        <begin position="175"/>
        <end position="206"/>
    </location>
</feature>
<dbReference type="AlphaFoldDB" id="A0AAV7M3U5"/>
<accession>A0AAV7M3U5</accession>
<keyword evidence="3" id="KW-1185">Reference proteome</keyword>
<comment type="caution">
    <text evidence="2">The sequence shown here is derived from an EMBL/GenBank/DDBJ whole genome shotgun (WGS) entry which is preliminary data.</text>
</comment>